<gene>
    <name evidence="2" type="ORF">CCH79_00002969</name>
</gene>
<accession>A0A315W6F0</accession>
<name>A0A315W6F0_GAMAF</name>
<evidence type="ECO:0000313" key="2">
    <source>
        <dbReference type="EMBL" id="PWA31252.1"/>
    </source>
</evidence>
<dbReference type="GO" id="GO:0030318">
    <property type="term" value="P:melanocyte differentiation"/>
    <property type="evidence" value="ECO:0007669"/>
    <property type="project" value="TreeGrafter"/>
</dbReference>
<organism evidence="2 3">
    <name type="scientific">Gambusia affinis</name>
    <name type="common">Western mosquitofish</name>
    <name type="synonym">Heterandria affinis</name>
    <dbReference type="NCBI Taxonomy" id="33528"/>
    <lineage>
        <taxon>Eukaryota</taxon>
        <taxon>Metazoa</taxon>
        <taxon>Chordata</taxon>
        <taxon>Craniata</taxon>
        <taxon>Vertebrata</taxon>
        <taxon>Euteleostomi</taxon>
        <taxon>Actinopterygii</taxon>
        <taxon>Neopterygii</taxon>
        <taxon>Teleostei</taxon>
        <taxon>Neoteleostei</taxon>
        <taxon>Acanthomorphata</taxon>
        <taxon>Ovalentaria</taxon>
        <taxon>Atherinomorphae</taxon>
        <taxon>Cyprinodontiformes</taxon>
        <taxon>Poeciliidae</taxon>
        <taxon>Poeciliinae</taxon>
        <taxon>Gambusia</taxon>
    </lineage>
</organism>
<dbReference type="GO" id="GO:0032402">
    <property type="term" value="P:melanosome transport"/>
    <property type="evidence" value="ECO:0007669"/>
    <property type="project" value="InterPro"/>
</dbReference>
<evidence type="ECO:0008006" key="4">
    <source>
        <dbReference type="Google" id="ProtNLM"/>
    </source>
</evidence>
<dbReference type="EMBL" id="NHOQ01000293">
    <property type="protein sequence ID" value="PWA31252.1"/>
    <property type="molecule type" value="Genomic_DNA"/>
</dbReference>
<dbReference type="PANTHER" id="PTHR34340:SF3">
    <property type="entry name" value="MELANOREGULIN"/>
    <property type="match status" value="1"/>
</dbReference>
<dbReference type="PROSITE" id="PS51257">
    <property type="entry name" value="PROKAR_LIPOPROTEIN"/>
    <property type="match status" value="1"/>
</dbReference>
<comment type="caution">
    <text evidence="2">The sequence shown here is derived from an EMBL/GenBank/DDBJ whole genome shotgun (WGS) entry which is preliminary data.</text>
</comment>
<keyword evidence="3" id="KW-1185">Reference proteome</keyword>
<protein>
    <recommendedName>
        <fullName evidence="4">Melanoregulin</fullName>
    </recommendedName>
</protein>
<evidence type="ECO:0000256" key="1">
    <source>
        <dbReference type="SAM" id="MobiDB-lite"/>
    </source>
</evidence>
<dbReference type="PANTHER" id="PTHR34340">
    <property type="entry name" value="MELANOREGULIN"/>
    <property type="match status" value="1"/>
</dbReference>
<evidence type="ECO:0000313" key="3">
    <source>
        <dbReference type="Proteomes" id="UP000250572"/>
    </source>
</evidence>
<dbReference type="InterPro" id="IPR031638">
    <property type="entry name" value="Melanoregulin"/>
</dbReference>
<reference evidence="2 3" key="1">
    <citation type="journal article" date="2018" name="G3 (Bethesda)">
        <title>A High-Quality Reference Genome for the Invasive Mosquitofish Gambusia affinis Using a Chicago Library.</title>
        <authorList>
            <person name="Hoffberg S.L."/>
            <person name="Troendle N.J."/>
            <person name="Glenn T.C."/>
            <person name="Mahmud O."/>
            <person name="Louha S."/>
            <person name="Chalopin D."/>
            <person name="Bennetzen J.L."/>
            <person name="Mauricio R."/>
        </authorList>
    </citation>
    <scope>NUCLEOTIDE SEQUENCE [LARGE SCALE GENOMIC DNA]</scope>
    <source>
        <strain evidence="2">NE01/NJP1002.9</strain>
        <tissue evidence="2">Muscle</tissue>
    </source>
</reference>
<sequence>MRATAWSSSLASFLLSSSCFYLPLFMAAARVLYQRPGSLRVLHSILAVPRTAHFWTEMSDVVPGICCSHCSSLGVTAPRVPMTTGTTVVFTFQALSSSSLRPCSAGVVFRECSAASSSLQGNRERKHPETLMWSKNEEIKNLYRAGMGANFTLCCCHYYLVQNKEEKKAILRMRTTSGRRPPEEISSDSSDSEIEEESLFGPQCLEKNPKNKQQNQRLTVDQWVYSNRADGSLIRSGSDRELQAFINMRDQADKATEEWEKLNYDIHTLRYARREVRSRWKKILLQLGYQCEVDSLLCVNRQSHFRPNQEHFGKAADLLKQLLDHTSLFPPRTEHHNRYLYVMDRLVSLDSAEEFIKLAKQKYPKKED</sequence>
<feature type="region of interest" description="Disordered" evidence="1">
    <location>
        <begin position="173"/>
        <end position="194"/>
    </location>
</feature>
<proteinExistence type="predicted"/>
<dbReference type="GO" id="GO:0042470">
    <property type="term" value="C:melanosome"/>
    <property type="evidence" value="ECO:0007669"/>
    <property type="project" value="InterPro"/>
</dbReference>
<dbReference type="Proteomes" id="UP000250572">
    <property type="component" value="Unassembled WGS sequence"/>
</dbReference>
<dbReference type="AlphaFoldDB" id="A0A315W6F0"/>
<dbReference type="Pfam" id="PF15812">
    <property type="entry name" value="MREG"/>
    <property type="match status" value="1"/>
</dbReference>